<name>A0AA36E4R5_LACSI</name>
<accession>A0AA36E4R5</accession>
<reference evidence="1" key="1">
    <citation type="submission" date="2023-04" db="EMBL/GenBank/DDBJ databases">
        <authorList>
            <person name="Vijverberg K."/>
            <person name="Xiong W."/>
            <person name="Schranz E."/>
        </authorList>
    </citation>
    <scope>NUCLEOTIDE SEQUENCE</scope>
</reference>
<evidence type="ECO:0000313" key="2">
    <source>
        <dbReference type="Proteomes" id="UP001177003"/>
    </source>
</evidence>
<dbReference type="EMBL" id="OX465080">
    <property type="protein sequence ID" value="CAI9283001.1"/>
    <property type="molecule type" value="Genomic_DNA"/>
</dbReference>
<organism evidence="1 2">
    <name type="scientific">Lactuca saligna</name>
    <name type="common">Willowleaf lettuce</name>
    <dbReference type="NCBI Taxonomy" id="75948"/>
    <lineage>
        <taxon>Eukaryota</taxon>
        <taxon>Viridiplantae</taxon>
        <taxon>Streptophyta</taxon>
        <taxon>Embryophyta</taxon>
        <taxon>Tracheophyta</taxon>
        <taxon>Spermatophyta</taxon>
        <taxon>Magnoliopsida</taxon>
        <taxon>eudicotyledons</taxon>
        <taxon>Gunneridae</taxon>
        <taxon>Pentapetalae</taxon>
        <taxon>asterids</taxon>
        <taxon>campanulids</taxon>
        <taxon>Asterales</taxon>
        <taxon>Asteraceae</taxon>
        <taxon>Cichorioideae</taxon>
        <taxon>Cichorieae</taxon>
        <taxon>Lactucinae</taxon>
        <taxon>Lactuca</taxon>
    </lineage>
</organism>
<proteinExistence type="predicted"/>
<evidence type="ECO:0000313" key="1">
    <source>
        <dbReference type="EMBL" id="CAI9283001.1"/>
    </source>
</evidence>
<keyword evidence="2" id="KW-1185">Reference proteome</keyword>
<protein>
    <submittedName>
        <fullName evidence="1">Uncharacterized protein</fullName>
    </submittedName>
</protein>
<sequence>MYVTPENYKCIGDNDVDVVDKVGNESGKQEVPFLHDVELKGFDEFADCDKLDIPGLESDYNGEEFDDEPKLIYSDTMFHGKPPLPSCPVNDNVNIQCQRLDINEKIKVLDIFDDKESLKLAIGRQCMEQGK</sequence>
<dbReference type="Proteomes" id="UP001177003">
    <property type="component" value="Chromosome 4"/>
</dbReference>
<gene>
    <name evidence="1" type="ORF">LSALG_LOCUS22618</name>
</gene>
<dbReference type="AlphaFoldDB" id="A0AA36E4R5"/>